<dbReference type="RefSeq" id="WP_042545306.1">
    <property type="nucleotide sequence ID" value="NZ_JXSQ01000034.1"/>
</dbReference>
<proteinExistence type="predicted"/>
<evidence type="ECO:0000256" key="2">
    <source>
        <dbReference type="SAM" id="SignalP"/>
    </source>
</evidence>
<organism evidence="3 4">
    <name type="scientific">Leucobacter komagatae</name>
    <dbReference type="NCBI Taxonomy" id="55969"/>
    <lineage>
        <taxon>Bacteria</taxon>
        <taxon>Bacillati</taxon>
        <taxon>Actinomycetota</taxon>
        <taxon>Actinomycetes</taxon>
        <taxon>Micrococcales</taxon>
        <taxon>Microbacteriaceae</taxon>
        <taxon>Leucobacter</taxon>
    </lineage>
</organism>
<evidence type="ECO:0000313" key="3">
    <source>
        <dbReference type="EMBL" id="KIP51485.1"/>
    </source>
</evidence>
<dbReference type="EMBL" id="JXSQ01000034">
    <property type="protein sequence ID" value="KIP51485.1"/>
    <property type="molecule type" value="Genomic_DNA"/>
</dbReference>
<accession>A0A0D0H2X0</accession>
<keyword evidence="4" id="KW-1185">Reference proteome</keyword>
<keyword evidence="2" id="KW-0732">Signal</keyword>
<dbReference type="OrthoDB" id="455932at2"/>
<reference evidence="3 4" key="1">
    <citation type="submission" date="2015-01" db="EMBL/GenBank/DDBJ databases">
        <title>Draft genome sequence of Leucobacter komagatae strain VKM ST2845.</title>
        <authorList>
            <person name="Karlyshev A.V."/>
            <person name="Kudryashova E.B."/>
        </authorList>
    </citation>
    <scope>NUCLEOTIDE SEQUENCE [LARGE SCALE GENOMIC DNA]</scope>
    <source>
        <strain evidence="3 4">VKM ST2845</strain>
    </source>
</reference>
<feature type="chain" id="PRO_5002211405" evidence="2">
    <location>
        <begin position="30"/>
        <end position="196"/>
    </location>
</feature>
<dbReference type="Proteomes" id="UP000032120">
    <property type="component" value="Unassembled WGS sequence"/>
</dbReference>
<protein>
    <submittedName>
        <fullName evidence="3">Uncharacterized protein</fullName>
    </submittedName>
</protein>
<dbReference type="AlphaFoldDB" id="A0A0D0H2X0"/>
<gene>
    <name evidence="3" type="ORF">SD72_15130</name>
</gene>
<name>A0A0D0H2X0_9MICO</name>
<evidence type="ECO:0000313" key="4">
    <source>
        <dbReference type="Proteomes" id="UP000032120"/>
    </source>
</evidence>
<evidence type="ECO:0000256" key="1">
    <source>
        <dbReference type="SAM" id="MobiDB-lite"/>
    </source>
</evidence>
<feature type="region of interest" description="Disordered" evidence="1">
    <location>
        <begin position="27"/>
        <end position="53"/>
    </location>
</feature>
<sequence>MAIITGIAVLLVLAVVIFLLVTGSSSNNAAPDAAPSERSGVVAEEPATAPENDDVLEQEAPNVAPEASASIPVLEIPGSGAAPIPEGATKLCVFGTTKFVEFYLFEDPQGSDGDDLFEDPQGSDGDDLLYVGGSAEQGYIELPAEAVYFSGGGVSGHRMVNSDGTQYYLTGHELTVTPPSGEGFTQIVRSWENFGC</sequence>
<feature type="signal peptide" evidence="2">
    <location>
        <begin position="1"/>
        <end position="29"/>
    </location>
</feature>
<comment type="caution">
    <text evidence="3">The sequence shown here is derived from an EMBL/GenBank/DDBJ whole genome shotgun (WGS) entry which is preliminary data.</text>
</comment>
<feature type="compositionally biased region" description="Low complexity" evidence="1">
    <location>
        <begin position="27"/>
        <end position="36"/>
    </location>
</feature>